<dbReference type="AlphaFoldDB" id="A0A5B8J7K0"/>
<feature type="region of interest" description="Disordered" evidence="1">
    <location>
        <begin position="696"/>
        <end position="717"/>
    </location>
</feature>
<dbReference type="Gene3D" id="3.90.320.10">
    <property type="match status" value="1"/>
</dbReference>
<dbReference type="SUPFAM" id="SSF52540">
    <property type="entry name" value="P-loop containing nucleoside triphosphate hydrolases"/>
    <property type="match status" value="1"/>
</dbReference>
<name>A0A5B8J7K0_9RHOB</name>
<dbReference type="InterPro" id="IPR038726">
    <property type="entry name" value="PDDEXK_AddAB-type"/>
</dbReference>
<dbReference type="InterPro" id="IPR027417">
    <property type="entry name" value="P-loop_NTPase"/>
</dbReference>
<dbReference type="InterPro" id="IPR014153">
    <property type="entry name" value="Ds_break_AddB"/>
</dbReference>
<evidence type="ECO:0000256" key="1">
    <source>
        <dbReference type="SAM" id="MobiDB-lite"/>
    </source>
</evidence>
<dbReference type="Pfam" id="PF12705">
    <property type="entry name" value="PDDEXK_1"/>
    <property type="match status" value="1"/>
</dbReference>
<gene>
    <name evidence="3" type="primary">addB</name>
    <name evidence="3" type="ORF">FPZ52_10310</name>
</gene>
<dbReference type="NCBIfam" id="TIGR02786">
    <property type="entry name" value="addB_alphas"/>
    <property type="match status" value="1"/>
</dbReference>
<dbReference type="EMBL" id="CP042261">
    <property type="protein sequence ID" value="QDY70330.1"/>
    <property type="molecule type" value="Genomic_DNA"/>
</dbReference>
<keyword evidence="4" id="KW-1185">Reference proteome</keyword>
<proteinExistence type="predicted"/>
<sequence>MFSESTKPRLFGVPPGVDFPKALVDGLLDRFRDQPPEALARVTIYLNTRRMQRRVKALFDEGPARLLPRIGLVTDLASAGTGGALPPPVPSLRRKLQLAQLVARLIEAEPDLAPQSATFDLANGLVALMEEMQGEGVPLEAIEKLDVTDLSGHWERSRKFLSLVGTFISADPNAPLTAEGRQRRVTEKLIEQWASDPPQDPVIVAGSTASRGATRLFMQAVAHLPQGALVLPGFDFDTPNDIWSGLTQPKAQEDHPQFRFAALAQDLGVELEDIPRWHSAHPPNAERNALVSLALRPAPVTDGWRRDGPMLGDLSLATRDITLIEAADPRFEAAAIALRLRQAVEDGQTAALITPDRMLTRRVTAALDRWNIIPDDSAGRPLTQSPAGRLYLQAAGLLGLPLTAELLLALLKHPLVHAGKLRGRHLLWTHELELDLRRKGPPFPDAESLRDWAARWVATKKPTPENDPTEWVIWLGRTLTGLDDTRPRPLAELTAKLVQLVEDLAQGIEPLTEAKAVWHHEDVRQARTRLSELAQEAAHGADMTPREFRALLRTVLSGEVRNPDDPHPLITIWGTLEARVQGAELVILAGLNDGVWPELPDPDPWLNRKMRKQAGLLLPERRIGLSAHDFQQAIAAPQVVLTRAKRDAEAETVPSRWLNRLLNLLDGLPDQGGKSALADMRQRGATWLNLAAKLDRPETDHAPAKRPSPVPPVADRPTRLSVTDVETLIRDPFEIYARKILRLRSLDPLHKTPEARDRGNVLHDVLEQFVRDLPTIAESDRRAHLLSLAADILARQVPWPTARRLWLARLARVSGHFLSEEIARSERATPIGFEAKGELDLTTPDFKLVAKADRIDRAENGGLVIYDYKTGSPPSSSEQKKFAKQLLLEAVIAEHGGFEGIDAAPVIGAEYIGLGPSPKTVAAPLLESPVAVTLDELMLLLGAFLNPAKGYTAQLARHSMNQMGDYDHLSRAGEWDLSATPNPEEVGQ</sequence>
<protein>
    <submittedName>
        <fullName evidence="3">Double-strand break repair protein AddB</fullName>
    </submittedName>
</protein>
<dbReference type="InterPro" id="IPR011604">
    <property type="entry name" value="PDDEXK-like_dom_sf"/>
</dbReference>
<evidence type="ECO:0000313" key="4">
    <source>
        <dbReference type="Proteomes" id="UP000318483"/>
    </source>
</evidence>
<dbReference type="KEGG" id="lit:FPZ52_10310"/>
<evidence type="ECO:0000313" key="3">
    <source>
        <dbReference type="EMBL" id="QDY70330.1"/>
    </source>
</evidence>
<organism evidence="3 4">
    <name type="scientific">Qingshengfaniella alkalisoli</name>
    <dbReference type="NCBI Taxonomy" id="2599296"/>
    <lineage>
        <taxon>Bacteria</taxon>
        <taxon>Pseudomonadati</taxon>
        <taxon>Pseudomonadota</taxon>
        <taxon>Alphaproteobacteria</taxon>
        <taxon>Rhodobacterales</taxon>
        <taxon>Paracoccaceae</taxon>
        <taxon>Qingshengfaniella</taxon>
    </lineage>
</organism>
<accession>A0A5B8J7K0</accession>
<reference evidence="3 4" key="1">
    <citation type="submission" date="2019-07" db="EMBL/GenBank/DDBJ databases">
        <title>Litoreibacter alkalisoli sp. nov., isolated from saline-alkaline soil.</title>
        <authorList>
            <person name="Wang S."/>
            <person name="Xu L."/>
            <person name="Xing Y.-T."/>
            <person name="Sun J.-Q."/>
        </authorList>
    </citation>
    <scope>NUCLEOTIDE SEQUENCE [LARGE SCALE GENOMIC DNA]</scope>
    <source>
        <strain evidence="3 4">LN3S51</strain>
    </source>
</reference>
<dbReference type="OrthoDB" id="9780606at2"/>
<evidence type="ECO:0000259" key="2">
    <source>
        <dbReference type="Pfam" id="PF12705"/>
    </source>
</evidence>
<feature type="domain" description="PD-(D/E)XK endonuclease-like" evidence="2">
    <location>
        <begin position="719"/>
        <end position="926"/>
    </location>
</feature>
<dbReference type="Proteomes" id="UP000318483">
    <property type="component" value="Chromosome"/>
</dbReference>